<evidence type="ECO:0000256" key="2">
    <source>
        <dbReference type="SAM" id="SignalP"/>
    </source>
</evidence>
<feature type="compositionally biased region" description="Pro residues" evidence="1">
    <location>
        <begin position="77"/>
        <end position="86"/>
    </location>
</feature>
<reference evidence="3" key="1">
    <citation type="submission" date="2023-08" db="EMBL/GenBank/DDBJ databases">
        <authorList>
            <person name="Audoor S."/>
            <person name="Bilcke G."/>
        </authorList>
    </citation>
    <scope>NUCLEOTIDE SEQUENCE</scope>
</reference>
<keyword evidence="4" id="KW-1185">Reference proteome</keyword>
<protein>
    <recommendedName>
        <fullName evidence="5">Ricin B lectin domain-containing protein</fullName>
    </recommendedName>
</protein>
<evidence type="ECO:0000313" key="4">
    <source>
        <dbReference type="Proteomes" id="UP001295423"/>
    </source>
</evidence>
<feature type="region of interest" description="Disordered" evidence="1">
    <location>
        <begin position="226"/>
        <end position="249"/>
    </location>
</feature>
<keyword evidence="2" id="KW-0732">Signal</keyword>
<feature type="compositionally biased region" description="Polar residues" evidence="1">
    <location>
        <begin position="89"/>
        <end position="98"/>
    </location>
</feature>
<dbReference type="InterPro" id="IPR035992">
    <property type="entry name" value="Ricin_B-like_lectins"/>
</dbReference>
<gene>
    <name evidence="3" type="ORF">CYCCA115_LOCUS14458</name>
</gene>
<dbReference type="SUPFAM" id="SSF50370">
    <property type="entry name" value="Ricin B-like lectins"/>
    <property type="match status" value="1"/>
</dbReference>
<dbReference type="PROSITE" id="PS50231">
    <property type="entry name" value="RICIN_B_LECTIN"/>
    <property type="match status" value="1"/>
</dbReference>
<dbReference type="EMBL" id="CAKOGP040001847">
    <property type="protein sequence ID" value="CAJ1953861.1"/>
    <property type="molecule type" value="Genomic_DNA"/>
</dbReference>
<accession>A0AAD2FWD6</accession>
<feature type="region of interest" description="Disordered" evidence="1">
    <location>
        <begin position="70"/>
        <end position="173"/>
    </location>
</feature>
<feature type="compositionally biased region" description="Pro residues" evidence="1">
    <location>
        <begin position="104"/>
        <end position="161"/>
    </location>
</feature>
<name>A0AAD2FWD6_9STRA</name>
<proteinExistence type="predicted"/>
<comment type="caution">
    <text evidence="3">The sequence shown here is derived from an EMBL/GenBank/DDBJ whole genome shotgun (WGS) entry which is preliminary data.</text>
</comment>
<sequence length="430" mass="48025">MKFSTLIVPSAFLYSLCVVDGSSLREKKVKGDTFDPHRQLLRQRKDVPFNHVLKATFKLARQSSYSFPADPSLPTLSPVPVPPVPSPSALTKTNQNEATGGPLPTFPPSPLPTPKPTPKPTRTPTKNPTPEPTKPPTQKPSKNPTPEPTKQPTQKPTPVPPTTSLTTIGNNGVPENVFPLGMCYGDCDRDSDCQSGLKCMERGAFEKVPGCNGNGAAGTDYCFDPSKTDAPSDKPTPAPVTAKPTSQGLGDPNHNFMMRLYWSIDYFWQETKKEAWWCMECTKCDEYSLGDGPNHGCVTPGSRSSSCATGHLIWIRKCTDTRRKFEWNIVNNPGSGDQIRADGTNLCFHTVDNRYLEIQPCDNTRSEQLFMPIADLDRFELRPYSQRRWSRNDAICLTQMHHPKEKELVGMQPCRRALGHETLYWEEFQR</sequence>
<evidence type="ECO:0000313" key="3">
    <source>
        <dbReference type="EMBL" id="CAJ1953861.1"/>
    </source>
</evidence>
<evidence type="ECO:0000256" key="1">
    <source>
        <dbReference type="SAM" id="MobiDB-lite"/>
    </source>
</evidence>
<dbReference type="Proteomes" id="UP001295423">
    <property type="component" value="Unassembled WGS sequence"/>
</dbReference>
<feature type="chain" id="PRO_5041904375" description="Ricin B lectin domain-containing protein" evidence="2">
    <location>
        <begin position="22"/>
        <end position="430"/>
    </location>
</feature>
<dbReference type="AlphaFoldDB" id="A0AAD2FWD6"/>
<evidence type="ECO:0008006" key="5">
    <source>
        <dbReference type="Google" id="ProtNLM"/>
    </source>
</evidence>
<dbReference type="PRINTS" id="PR01217">
    <property type="entry name" value="PRICHEXTENSN"/>
</dbReference>
<organism evidence="3 4">
    <name type="scientific">Cylindrotheca closterium</name>
    <dbReference type="NCBI Taxonomy" id="2856"/>
    <lineage>
        <taxon>Eukaryota</taxon>
        <taxon>Sar</taxon>
        <taxon>Stramenopiles</taxon>
        <taxon>Ochrophyta</taxon>
        <taxon>Bacillariophyta</taxon>
        <taxon>Bacillariophyceae</taxon>
        <taxon>Bacillariophycidae</taxon>
        <taxon>Bacillariales</taxon>
        <taxon>Bacillariaceae</taxon>
        <taxon>Cylindrotheca</taxon>
    </lineage>
</organism>
<feature type="signal peptide" evidence="2">
    <location>
        <begin position="1"/>
        <end position="21"/>
    </location>
</feature>